<proteinExistence type="predicted"/>
<dbReference type="Proteomes" id="UP000580250">
    <property type="component" value="Unassembled WGS sequence"/>
</dbReference>
<gene>
    <name evidence="1" type="ORF">MENT_LOCUS15953</name>
</gene>
<name>A0A6V7UQ66_MELEN</name>
<comment type="caution">
    <text evidence="1">The sequence shown here is derived from an EMBL/GenBank/DDBJ whole genome shotgun (WGS) entry which is preliminary data.</text>
</comment>
<reference evidence="1 2" key="1">
    <citation type="submission" date="2020-08" db="EMBL/GenBank/DDBJ databases">
        <authorList>
            <person name="Koutsovoulos G."/>
            <person name="Danchin GJ E."/>
        </authorList>
    </citation>
    <scope>NUCLEOTIDE SEQUENCE [LARGE SCALE GENOMIC DNA]</scope>
</reference>
<organism evidence="1 2">
    <name type="scientific">Meloidogyne enterolobii</name>
    <name type="common">Root-knot nematode worm</name>
    <name type="synonym">Meloidogyne mayaguensis</name>
    <dbReference type="NCBI Taxonomy" id="390850"/>
    <lineage>
        <taxon>Eukaryota</taxon>
        <taxon>Metazoa</taxon>
        <taxon>Ecdysozoa</taxon>
        <taxon>Nematoda</taxon>
        <taxon>Chromadorea</taxon>
        <taxon>Rhabditida</taxon>
        <taxon>Tylenchina</taxon>
        <taxon>Tylenchomorpha</taxon>
        <taxon>Tylenchoidea</taxon>
        <taxon>Meloidogynidae</taxon>
        <taxon>Meloidogyninae</taxon>
        <taxon>Meloidogyne</taxon>
    </lineage>
</organism>
<protein>
    <submittedName>
        <fullName evidence="1">Uncharacterized protein</fullName>
    </submittedName>
</protein>
<evidence type="ECO:0000313" key="2">
    <source>
        <dbReference type="Proteomes" id="UP000580250"/>
    </source>
</evidence>
<sequence>MFINDFNSLRRLHPYKFIKPQSGVFEFTLNDQLKKKWQVIIDNSIPLYISERELFLCIKSTVDGEPNNILYLPNIPKNIEEMIIIRCWLEHLFNCAFEYAHFDKCVFNPEIINILFDNDKTIPLKFNINHLYLSATKRICENMLDLILDNLVISGWFIIYFEDVDIPEQYTDILFNILINKGDKLNQVSFDSIKCELPRIYDLLVEYIATSKDCSKMVPEISLHFRPKTNIKVNERAEDVKVTEIRGAIKYMHYQISNIYNPKLRFYFSIAEPKDRSILCGLRMIRK</sequence>
<dbReference type="AlphaFoldDB" id="A0A6V7UQ66"/>
<accession>A0A6V7UQ66</accession>
<evidence type="ECO:0000313" key="1">
    <source>
        <dbReference type="EMBL" id="CAD2163350.1"/>
    </source>
</evidence>
<dbReference type="EMBL" id="CAJEWN010000097">
    <property type="protein sequence ID" value="CAD2163350.1"/>
    <property type="molecule type" value="Genomic_DNA"/>
</dbReference>